<accession>A0A1I3NMR9</accession>
<keyword evidence="1" id="KW-0732">Signal</keyword>
<dbReference type="Gene3D" id="3.40.190.10">
    <property type="entry name" value="Periplasmic binding protein-like II"/>
    <property type="match status" value="2"/>
</dbReference>
<dbReference type="OMA" id="LWTVAEY"/>
<name>A0A1I3NMR9_9EURY</name>
<dbReference type="GeneID" id="14208751"/>
<gene>
    <name evidence="2" type="ORF">SAMN05443661_11447</name>
</gene>
<dbReference type="Proteomes" id="UP000182829">
    <property type="component" value="Unassembled WGS sequence"/>
</dbReference>
<dbReference type="InterPro" id="IPR005948">
    <property type="entry name" value="ThiB-like"/>
</dbReference>
<dbReference type="PROSITE" id="PS51257">
    <property type="entry name" value="PROKAR_LIPOPROTEIN"/>
    <property type="match status" value="1"/>
</dbReference>
<dbReference type="EMBL" id="FORO01000014">
    <property type="protein sequence ID" value="SFJ10638.1"/>
    <property type="molecule type" value="Genomic_DNA"/>
</dbReference>
<dbReference type="RefSeq" id="WP_005578653.1">
    <property type="nucleotide sequence ID" value="NZ_FORO01000014.1"/>
</dbReference>
<sequence>MKRRTFVRAVGAGPAVGVASLAGCLERETGEEEAPAPSDEDEDTLRVATYSSMVTGESPAGAWLAEAFETEHEDAEIVWTVPKAGIENYVRRAKLEASIDADVYLGLTLGELVSVDEILEEDRLFERLQRDRLGRDDRVRDELRFDDPHDRVLPIDTGYITLVGDETELEGGMPDSFDALLEPDYAHSLLVQDPRRSDPGLAFLLWTVAEYGDDSLEYWTELLDNGVQVHERWTASYRESYLEGERPLVVSYSTDRVAASAAGRELRQHVVGPLDREGYENTEGIAVFADAPREELAYEFVDFVLSRPAQRELAARNVQFPAVGEEYVDLDERFGEHAHEPDESVTVSYDELYGNVSTLLEKWETEIASYTEQRFTSPL</sequence>
<evidence type="ECO:0000313" key="2">
    <source>
        <dbReference type="EMBL" id="SFJ10638.1"/>
    </source>
</evidence>
<dbReference type="PANTHER" id="PTHR30006:SF2">
    <property type="entry name" value="ABC TRANSPORTER SUBSTRATE-BINDING PROTEIN"/>
    <property type="match status" value="1"/>
</dbReference>
<reference evidence="2 3" key="1">
    <citation type="submission" date="2016-10" db="EMBL/GenBank/DDBJ databases">
        <authorList>
            <person name="de Groot N.N."/>
        </authorList>
    </citation>
    <scope>NUCLEOTIDE SEQUENCE [LARGE SCALE GENOMIC DNA]</scope>
    <source>
        <strain evidence="2 3">SP2</strain>
    </source>
</reference>
<dbReference type="NCBIfam" id="TIGR01254">
    <property type="entry name" value="sfuA"/>
    <property type="match status" value="1"/>
</dbReference>
<organism evidence="2 3">
    <name type="scientific">Natronobacterium gregoryi</name>
    <dbReference type="NCBI Taxonomy" id="44930"/>
    <lineage>
        <taxon>Archaea</taxon>
        <taxon>Methanobacteriati</taxon>
        <taxon>Methanobacteriota</taxon>
        <taxon>Stenosarchaea group</taxon>
        <taxon>Halobacteria</taxon>
        <taxon>Halobacteriales</taxon>
        <taxon>Natrialbaceae</taxon>
        <taxon>Natronobacterium</taxon>
    </lineage>
</organism>
<evidence type="ECO:0000256" key="1">
    <source>
        <dbReference type="ARBA" id="ARBA00022729"/>
    </source>
</evidence>
<dbReference type="OrthoDB" id="130870at2157"/>
<protein>
    <submittedName>
        <fullName evidence="2">Thiamine transport system substrate-binding protein</fullName>
    </submittedName>
</protein>
<dbReference type="Pfam" id="PF13343">
    <property type="entry name" value="SBP_bac_6"/>
    <property type="match status" value="1"/>
</dbReference>
<dbReference type="GO" id="GO:0015888">
    <property type="term" value="P:thiamine transport"/>
    <property type="evidence" value="ECO:0007669"/>
    <property type="project" value="InterPro"/>
</dbReference>
<dbReference type="SUPFAM" id="SSF53850">
    <property type="entry name" value="Periplasmic binding protein-like II"/>
    <property type="match status" value="1"/>
</dbReference>
<dbReference type="PANTHER" id="PTHR30006">
    <property type="entry name" value="THIAMINE-BINDING PERIPLASMIC PROTEIN-RELATED"/>
    <property type="match status" value="1"/>
</dbReference>
<evidence type="ECO:0000313" key="3">
    <source>
        <dbReference type="Proteomes" id="UP000182829"/>
    </source>
</evidence>
<dbReference type="GO" id="GO:0030975">
    <property type="term" value="F:thiamine binding"/>
    <property type="evidence" value="ECO:0007669"/>
    <property type="project" value="InterPro"/>
</dbReference>
<proteinExistence type="predicted"/>
<dbReference type="AlphaFoldDB" id="A0A1I3NMR9"/>